<name>A0A554XJX2_9BURK</name>
<reference evidence="3 4" key="1">
    <citation type="submission" date="2019-07" db="EMBL/GenBank/DDBJ databases">
        <title>Tepidimonas charontis SPSP-6 draft genome.</title>
        <authorList>
            <person name="Da Costa M.S."/>
            <person name="Froufe H.J.C."/>
            <person name="Egas C."/>
            <person name="Albuquerque L."/>
        </authorList>
    </citation>
    <scope>NUCLEOTIDE SEQUENCE [LARGE SCALE GENOMIC DNA]</scope>
    <source>
        <strain evidence="3 4">SPSP-6</strain>
    </source>
</reference>
<keyword evidence="2" id="KW-1133">Transmembrane helix</keyword>
<feature type="transmembrane region" description="Helical" evidence="2">
    <location>
        <begin position="21"/>
        <end position="40"/>
    </location>
</feature>
<organism evidence="3 4">
    <name type="scientific">Tepidimonas charontis</name>
    <dbReference type="NCBI Taxonomy" id="2267262"/>
    <lineage>
        <taxon>Bacteria</taxon>
        <taxon>Pseudomonadati</taxon>
        <taxon>Pseudomonadota</taxon>
        <taxon>Betaproteobacteria</taxon>
        <taxon>Burkholderiales</taxon>
        <taxon>Tepidimonas</taxon>
    </lineage>
</organism>
<comment type="caution">
    <text evidence="3">The sequence shown here is derived from an EMBL/GenBank/DDBJ whole genome shotgun (WGS) entry which is preliminary data.</text>
</comment>
<evidence type="ECO:0000256" key="1">
    <source>
        <dbReference type="SAM" id="MobiDB-lite"/>
    </source>
</evidence>
<dbReference type="OrthoDB" id="8594122at2"/>
<feature type="compositionally biased region" description="Basic and acidic residues" evidence="1">
    <location>
        <begin position="44"/>
        <end position="58"/>
    </location>
</feature>
<protein>
    <submittedName>
        <fullName evidence="3">Uncharacterized protein</fullName>
    </submittedName>
</protein>
<dbReference type="Proteomes" id="UP000318294">
    <property type="component" value="Unassembled WGS sequence"/>
</dbReference>
<dbReference type="RefSeq" id="WP_144327212.1">
    <property type="nucleotide sequence ID" value="NZ_VJON01000002.1"/>
</dbReference>
<keyword evidence="2" id="KW-0472">Membrane</keyword>
<evidence type="ECO:0000256" key="2">
    <source>
        <dbReference type="SAM" id="Phobius"/>
    </source>
</evidence>
<dbReference type="AlphaFoldDB" id="A0A554XJX2"/>
<evidence type="ECO:0000313" key="3">
    <source>
        <dbReference type="EMBL" id="TSE36123.1"/>
    </source>
</evidence>
<keyword evidence="2" id="KW-0812">Transmembrane</keyword>
<evidence type="ECO:0000313" key="4">
    <source>
        <dbReference type="Proteomes" id="UP000318294"/>
    </source>
</evidence>
<sequence>MDKNRQWWQTVPWNERTRGQKIAMIAGWFVIISVLIVGVIEQPKDDGDSRKQIGEAKTTEPIPQPQVSEGTKLNVPSAKNVKDFLARLDESVKAADLALQRGDLKSLHEQSKLMNQIAKDGEKFGNSVFEEPYGYCFGAGVFAQTWWLARLNAARRGGVEAIHGEIADALKQYQQNRSACEAALDAGGNGVDTKKHTGSNLAK</sequence>
<proteinExistence type="predicted"/>
<feature type="region of interest" description="Disordered" evidence="1">
    <location>
        <begin position="44"/>
        <end position="72"/>
    </location>
</feature>
<keyword evidence="4" id="KW-1185">Reference proteome</keyword>
<accession>A0A554XJX2</accession>
<gene>
    <name evidence="3" type="ORF">Tchar_00169</name>
</gene>
<dbReference type="EMBL" id="VJON01000002">
    <property type="protein sequence ID" value="TSE36123.1"/>
    <property type="molecule type" value="Genomic_DNA"/>
</dbReference>